<dbReference type="Proteomes" id="UP000709295">
    <property type="component" value="Unassembled WGS sequence"/>
</dbReference>
<proteinExistence type="predicted"/>
<gene>
    <name evidence="2" type="ORF">JG688_00013542</name>
</gene>
<keyword evidence="1" id="KW-0175">Coiled coil</keyword>
<accession>A0A8J5IX96</accession>
<evidence type="ECO:0000256" key="1">
    <source>
        <dbReference type="SAM" id="Coils"/>
    </source>
</evidence>
<feature type="coiled-coil region" evidence="1">
    <location>
        <begin position="44"/>
        <end position="78"/>
    </location>
</feature>
<organism evidence="2 3">
    <name type="scientific">Phytophthora aleatoria</name>
    <dbReference type="NCBI Taxonomy" id="2496075"/>
    <lineage>
        <taxon>Eukaryota</taxon>
        <taxon>Sar</taxon>
        <taxon>Stramenopiles</taxon>
        <taxon>Oomycota</taxon>
        <taxon>Peronosporomycetes</taxon>
        <taxon>Peronosporales</taxon>
        <taxon>Peronosporaceae</taxon>
        <taxon>Phytophthora</taxon>
    </lineage>
</organism>
<dbReference type="EMBL" id="JAENGY010001161">
    <property type="protein sequence ID" value="KAG6951876.1"/>
    <property type="molecule type" value="Genomic_DNA"/>
</dbReference>
<name>A0A8J5IX96_9STRA</name>
<reference evidence="2" key="1">
    <citation type="submission" date="2021-01" db="EMBL/GenBank/DDBJ databases">
        <title>Phytophthora aleatoria, a newly-described species from Pinus radiata is distinct from Phytophthora cactorum isolates based on comparative genomics.</title>
        <authorList>
            <person name="Mcdougal R."/>
            <person name="Panda P."/>
            <person name="Williams N."/>
            <person name="Studholme D.J."/>
        </authorList>
    </citation>
    <scope>NUCLEOTIDE SEQUENCE</scope>
    <source>
        <strain evidence="2">NZFS 4037</strain>
    </source>
</reference>
<evidence type="ECO:0000313" key="2">
    <source>
        <dbReference type="EMBL" id="KAG6951876.1"/>
    </source>
</evidence>
<keyword evidence="3" id="KW-1185">Reference proteome</keyword>
<protein>
    <submittedName>
        <fullName evidence="2">Uncharacterized protein</fullName>
    </submittedName>
</protein>
<dbReference type="AlphaFoldDB" id="A0A8J5IX96"/>
<sequence>MPVEFGMHSSRSISSLLCFGGNAACSDRLDLMSSVRSLRAVDPVQAAKNDQKKLRKALERAVKQERKEARKMQKLAQKSDSTTSDQEILAELWAMHSPSMDRASDEDMPAIDEEMADTTPMEFLFFMGSDDMNLVGYRRVRSNPRASRYTATPSFTTTVPIKSTLVSNMPPLFVPRF</sequence>
<comment type="caution">
    <text evidence="2">The sequence shown here is derived from an EMBL/GenBank/DDBJ whole genome shotgun (WGS) entry which is preliminary data.</text>
</comment>
<evidence type="ECO:0000313" key="3">
    <source>
        <dbReference type="Proteomes" id="UP000709295"/>
    </source>
</evidence>